<protein>
    <recommendedName>
        <fullName evidence="1">Macro domain-containing protein</fullName>
    </recommendedName>
</protein>
<name>A0A1I3SIZ5_9ACTN</name>
<dbReference type="AlphaFoldDB" id="A0A1I3SIZ5"/>
<accession>A0A1I3SIZ5</accession>
<dbReference type="PROSITE" id="PS51154">
    <property type="entry name" value="MACRO"/>
    <property type="match status" value="1"/>
</dbReference>
<dbReference type="Proteomes" id="UP000199111">
    <property type="component" value="Unassembled WGS sequence"/>
</dbReference>
<feature type="domain" description="Macro" evidence="1">
    <location>
        <begin position="3"/>
        <end position="67"/>
    </location>
</feature>
<evidence type="ECO:0000313" key="3">
    <source>
        <dbReference type="Proteomes" id="UP000199111"/>
    </source>
</evidence>
<organism evidence="2 3">
    <name type="scientific">Streptosporangium canum</name>
    <dbReference type="NCBI Taxonomy" id="324952"/>
    <lineage>
        <taxon>Bacteria</taxon>
        <taxon>Bacillati</taxon>
        <taxon>Actinomycetota</taxon>
        <taxon>Actinomycetes</taxon>
        <taxon>Streptosporangiales</taxon>
        <taxon>Streptosporangiaceae</taxon>
        <taxon>Streptosporangium</taxon>
    </lineage>
</organism>
<dbReference type="InterPro" id="IPR043472">
    <property type="entry name" value="Macro_dom-like"/>
</dbReference>
<gene>
    <name evidence="2" type="ORF">SAMN05216275_11037</name>
</gene>
<dbReference type="EMBL" id="FOQY01000010">
    <property type="protein sequence ID" value="SFJ57446.1"/>
    <property type="molecule type" value="Genomic_DNA"/>
</dbReference>
<dbReference type="InterPro" id="IPR002589">
    <property type="entry name" value="Macro_dom"/>
</dbReference>
<evidence type="ECO:0000313" key="2">
    <source>
        <dbReference type="EMBL" id="SFJ57446.1"/>
    </source>
</evidence>
<reference evidence="3" key="1">
    <citation type="submission" date="2016-10" db="EMBL/GenBank/DDBJ databases">
        <authorList>
            <person name="Varghese N."/>
            <person name="Submissions S."/>
        </authorList>
    </citation>
    <scope>NUCLEOTIDE SEQUENCE [LARGE SCALE GENOMIC DNA]</scope>
    <source>
        <strain evidence="3">CGMCC 4.2126</strain>
    </source>
</reference>
<dbReference type="RefSeq" id="WP_093887911.1">
    <property type="nucleotide sequence ID" value="NZ_FOQY01000010.1"/>
</dbReference>
<dbReference type="GeneID" id="96299103"/>
<evidence type="ECO:0000259" key="1">
    <source>
        <dbReference type="PROSITE" id="PS51154"/>
    </source>
</evidence>
<dbReference type="SUPFAM" id="SSF52949">
    <property type="entry name" value="Macro domain-like"/>
    <property type="match status" value="1"/>
</dbReference>
<sequence>MLSFQALLADSAFTRITLVQGDITTQNVNAVVNAANSSLLGGSEVDGATAESLKDGTVQAILNRLRR</sequence>
<dbReference type="Gene3D" id="3.40.220.10">
    <property type="entry name" value="Leucine Aminopeptidase, subunit E, domain 1"/>
    <property type="match status" value="1"/>
</dbReference>
<proteinExistence type="predicted"/>
<keyword evidence="3" id="KW-1185">Reference proteome</keyword>